<dbReference type="RefSeq" id="WP_264241279.1">
    <property type="nucleotide sequence ID" value="NZ_CP107567.1"/>
</dbReference>
<dbReference type="Proteomes" id="UP001163878">
    <property type="component" value="Chromosome"/>
</dbReference>
<dbReference type="EMBL" id="CP107567">
    <property type="protein sequence ID" value="UYQ60130.1"/>
    <property type="molecule type" value="Genomic_DNA"/>
</dbReference>
<reference evidence="1" key="1">
    <citation type="submission" date="2022-10" db="EMBL/GenBank/DDBJ databases">
        <title>Cytochrome P450 Catalyzes Benzene Ring Formation in the Biosynthesis of Trialkyl-Substituted Aromatic Polyketides.</title>
        <authorList>
            <person name="Zhao E."/>
            <person name="Ge H."/>
        </authorList>
    </citation>
    <scope>NUCLEOTIDE SEQUENCE</scope>
    <source>
        <strain evidence="1">NA0869</strain>
    </source>
</reference>
<keyword evidence="2" id="KW-1185">Reference proteome</keyword>
<organism evidence="1 2">
    <name type="scientific">Streptomyces peucetius</name>
    <dbReference type="NCBI Taxonomy" id="1950"/>
    <lineage>
        <taxon>Bacteria</taxon>
        <taxon>Bacillati</taxon>
        <taxon>Actinomycetota</taxon>
        <taxon>Actinomycetes</taxon>
        <taxon>Kitasatosporales</taxon>
        <taxon>Streptomycetaceae</taxon>
        <taxon>Streptomyces</taxon>
    </lineage>
</organism>
<sequence>MDPLTPEDPARIGPFRLLCRLGSGTTPVIDSATAADPPWVAVADVPEPALKTVVDEEEPLPP</sequence>
<proteinExistence type="predicted"/>
<evidence type="ECO:0000313" key="2">
    <source>
        <dbReference type="Proteomes" id="UP001163878"/>
    </source>
</evidence>
<accession>A0ABY6I300</accession>
<evidence type="ECO:0000313" key="1">
    <source>
        <dbReference type="EMBL" id="UYQ60130.1"/>
    </source>
</evidence>
<gene>
    <name evidence="1" type="ORF">OGH68_00660</name>
</gene>
<name>A0ABY6I300_STRPE</name>
<protein>
    <submittedName>
        <fullName evidence="1">Uncharacterized protein</fullName>
    </submittedName>
</protein>